<name>A0ABT0BIG4_9SPHN</name>
<keyword evidence="2" id="KW-1185">Reference proteome</keyword>
<evidence type="ECO:0000313" key="2">
    <source>
        <dbReference type="Proteomes" id="UP001162881"/>
    </source>
</evidence>
<sequence>MDATSNRVGKFGSGGAGLARSGRAQFGTGSASALSMKWSALHDAAQAVAGIAGIPAPSLTQAIRAFPAQVRDAHEAHRIRAEQGIADLSAIMEAGLGALLASLARGSHPRGAALALWNEFVNARDALLDIAPAPDGHPKRMA</sequence>
<protein>
    <submittedName>
        <fullName evidence="1">Uncharacterized protein</fullName>
    </submittedName>
</protein>
<dbReference type="EMBL" id="JALHLF010000120">
    <property type="protein sequence ID" value="MCJ2184606.1"/>
    <property type="molecule type" value="Genomic_DNA"/>
</dbReference>
<evidence type="ECO:0000313" key="1">
    <source>
        <dbReference type="EMBL" id="MCJ2184606.1"/>
    </source>
</evidence>
<organism evidence="1 2">
    <name type="scientific">Novosphingobium organovorum</name>
    <dbReference type="NCBI Taxonomy" id="2930092"/>
    <lineage>
        <taxon>Bacteria</taxon>
        <taxon>Pseudomonadati</taxon>
        <taxon>Pseudomonadota</taxon>
        <taxon>Alphaproteobacteria</taxon>
        <taxon>Sphingomonadales</taxon>
        <taxon>Sphingomonadaceae</taxon>
        <taxon>Novosphingobium</taxon>
    </lineage>
</organism>
<dbReference type="Proteomes" id="UP001162881">
    <property type="component" value="Unassembled WGS sequence"/>
</dbReference>
<dbReference type="RefSeq" id="WP_244023610.1">
    <property type="nucleotide sequence ID" value="NZ_JALHLF010000120.1"/>
</dbReference>
<comment type="caution">
    <text evidence="1">The sequence shown here is derived from an EMBL/GenBank/DDBJ whole genome shotgun (WGS) entry which is preliminary data.</text>
</comment>
<proteinExistence type="predicted"/>
<reference evidence="1" key="1">
    <citation type="submission" date="2022-03" db="EMBL/GenBank/DDBJ databases">
        <title>Identification of a novel bacterium isolated from mangrove sediments.</title>
        <authorList>
            <person name="Pan X."/>
        </authorList>
    </citation>
    <scope>NUCLEOTIDE SEQUENCE</scope>
    <source>
        <strain evidence="1">B1949</strain>
    </source>
</reference>
<gene>
    <name evidence="1" type="ORF">MTR62_18200</name>
</gene>
<accession>A0ABT0BIG4</accession>